<dbReference type="Pfam" id="PF02771">
    <property type="entry name" value="Acyl-CoA_dh_N"/>
    <property type="match status" value="1"/>
</dbReference>
<dbReference type="PIRSF" id="PIRSF016578">
    <property type="entry name" value="HsaA"/>
    <property type="match status" value="1"/>
</dbReference>
<comment type="similarity">
    <text evidence="2 6">Belongs to the acyl-CoA dehydrogenase family.</text>
</comment>
<dbReference type="SUPFAM" id="SSF47203">
    <property type="entry name" value="Acyl-CoA dehydrogenase C-terminal domain-like"/>
    <property type="match status" value="1"/>
</dbReference>
<evidence type="ECO:0000259" key="7">
    <source>
        <dbReference type="Pfam" id="PF00441"/>
    </source>
</evidence>
<feature type="domain" description="Acyl-CoA dehydrogenase/oxidase N-terminal" evidence="9">
    <location>
        <begin position="11"/>
        <end position="122"/>
    </location>
</feature>
<evidence type="ECO:0000256" key="4">
    <source>
        <dbReference type="ARBA" id="ARBA00022827"/>
    </source>
</evidence>
<dbReference type="Pfam" id="PF02770">
    <property type="entry name" value="Acyl-CoA_dh_M"/>
    <property type="match status" value="1"/>
</dbReference>
<dbReference type="FunFam" id="1.10.540.10:FF:000008">
    <property type="entry name" value="Acyl-CoA dehydrogenase"/>
    <property type="match status" value="1"/>
</dbReference>
<evidence type="ECO:0000256" key="2">
    <source>
        <dbReference type="ARBA" id="ARBA00009347"/>
    </source>
</evidence>
<organism evidence="10 11">
    <name type="scientific">Actinomadura darangshiensis</name>
    <dbReference type="NCBI Taxonomy" id="705336"/>
    <lineage>
        <taxon>Bacteria</taxon>
        <taxon>Bacillati</taxon>
        <taxon>Actinomycetota</taxon>
        <taxon>Actinomycetes</taxon>
        <taxon>Streptosporangiales</taxon>
        <taxon>Thermomonosporaceae</taxon>
        <taxon>Actinomadura</taxon>
    </lineage>
</organism>
<evidence type="ECO:0000259" key="9">
    <source>
        <dbReference type="Pfam" id="PF02771"/>
    </source>
</evidence>
<sequence>MSRLQQTHGLSDEQREIVATVRAFVDKEILPVATDLEHADEYPQAIVDGMRDLGLFGLTIGAEHGGLGASLLTYALVVEELSRGWMSVSGIVNTHFIVAWMITQHGTDEQRARYLPKMAAGEIRGAFSMSEPGCGSDVSAIRTRAVPDGDAYVIDGQKMWLTNGGSANLVATLVKTDPDAGHRGMTTFLVDKTPGFGEVAPGLTVPGKIEKMGYKGVDTTELVFDGYRIPAAQVLGGTPGRGFYQMMDGVEVGRVNVAARGCGVAKRAYELALAYARQRETFGKPIAEHQAVLFRLAEMATKVEAAHQMMVMAARRKDSGERNDLEAGMAKYLASEYCKEVVEDAFRIHGGYAYSKEYEIERLYREAPMLLIGEGTADIQKMIIGRRLLEG</sequence>
<dbReference type="InterPro" id="IPR009100">
    <property type="entry name" value="AcylCoA_DH/oxidase_NM_dom_sf"/>
</dbReference>
<dbReference type="InterPro" id="IPR009075">
    <property type="entry name" value="AcylCo_DH/oxidase_C"/>
</dbReference>
<evidence type="ECO:0000313" key="11">
    <source>
        <dbReference type="Proteomes" id="UP000295578"/>
    </source>
</evidence>
<dbReference type="PANTHER" id="PTHR43884:SF12">
    <property type="entry name" value="ISOVALERYL-COA DEHYDROGENASE, MITOCHONDRIAL-RELATED"/>
    <property type="match status" value="1"/>
</dbReference>
<evidence type="ECO:0000256" key="1">
    <source>
        <dbReference type="ARBA" id="ARBA00001974"/>
    </source>
</evidence>
<keyword evidence="5 6" id="KW-0560">Oxidoreductase</keyword>
<proteinExistence type="inferred from homology"/>
<feature type="domain" description="Acyl-CoA oxidase/dehydrogenase middle" evidence="8">
    <location>
        <begin position="126"/>
        <end position="225"/>
    </location>
</feature>
<accession>A0A4R5BRW3</accession>
<evidence type="ECO:0000313" key="10">
    <source>
        <dbReference type="EMBL" id="TDD88296.1"/>
    </source>
</evidence>
<dbReference type="AlphaFoldDB" id="A0A4R5BRW3"/>
<keyword evidence="11" id="KW-1185">Reference proteome</keyword>
<dbReference type="Gene3D" id="2.40.110.10">
    <property type="entry name" value="Butyryl-CoA Dehydrogenase, subunit A, domain 2"/>
    <property type="match status" value="1"/>
</dbReference>
<dbReference type="SUPFAM" id="SSF56645">
    <property type="entry name" value="Acyl-CoA dehydrogenase NM domain-like"/>
    <property type="match status" value="1"/>
</dbReference>
<protein>
    <submittedName>
        <fullName evidence="10">Acyl-CoA dehydrogenase</fullName>
    </submittedName>
</protein>
<dbReference type="GO" id="GO:0050660">
    <property type="term" value="F:flavin adenine dinucleotide binding"/>
    <property type="evidence" value="ECO:0007669"/>
    <property type="project" value="InterPro"/>
</dbReference>
<dbReference type="InterPro" id="IPR036250">
    <property type="entry name" value="AcylCo_DH-like_C"/>
</dbReference>
<dbReference type="Gene3D" id="1.20.140.10">
    <property type="entry name" value="Butyryl-CoA Dehydrogenase, subunit A, domain 3"/>
    <property type="match status" value="1"/>
</dbReference>
<dbReference type="InterPro" id="IPR046373">
    <property type="entry name" value="Acyl-CoA_Oxase/DH_mid-dom_sf"/>
</dbReference>
<feature type="domain" description="Acyl-CoA dehydrogenase/oxidase C-terminal" evidence="7">
    <location>
        <begin position="240"/>
        <end position="389"/>
    </location>
</feature>
<gene>
    <name evidence="10" type="ORF">E1293_06445</name>
</gene>
<evidence type="ECO:0000256" key="5">
    <source>
        <dbReference type="ARBA" id="ARBA00023002"/>
    </source>
</evidence>
<dbReference type="FunFam" id="1.20.140.10:FF:000001">
    <property type="entry name" value="Acyl-CoA dehydrogenase"/>
    <property type="match status" value="1"/>
</dbReference>
<dbReference type="PANTHER" id="PTHR43884">
    <property type="entry name" value="ACYL-COA DEHYDROGENASE"/>
    <property type="match status" value="1"/>
</dbReference>
<evidence type="ECO:0000256" key="3">
    <source>
        <dbReference type="ARBA" id="ARBA00022630"/>
    </source>
</evidence>
<dbReference type="InterPro" id="IPR013786">
    <property type="entry name" value="AcylCoA_DH/ox_N"/>
</dbReference>
<dbReference type="InterPro" id="IPR006091">
    <property type="entry name" value="Acyl-CoA_Oxase/DH_mid-dom"/>
</dbReference>
<dbReference type="Pfam" id="PF00441">
    <property type="entry name" value="Acyl-CoA_dh_1"/>
    <property type="match status" value="1"/>
</dbReference>
<name>A0A4R5BRW3_9ACTN</name>
<dbReference type="GO" id="GO:0003995">
    <property type="term" value="F:acyl-CoA dehydrogenase activity"/>
    <property type="evidence" value="ECO:0007669"/>
    <property type="project" value="TreeGrafter"/>
</dbReference>
<reference evidence="10 11" key="1">
    <citation type="submission" date="2019-03" db="EMBL/GenBank/DDBJ databases">
        <title>Draft genome sequences of novel Actinobacteria.</title>
        <authorList>
            <person name="Sahin N."/>
            <person name="Ay H."/>
            <person name="Saygin H."/>
        </authorList>
    </citation>
    <scope>NUCLEOTIDE SEQUENCE [LARGE SCALE GENOMIC DNA]</scope>
    <source>
        <strain evidence="10 11">DSM 45941</strain>
    </source>
</reference>
<dbReference type="Proteomes" id="UP000295578">
    <property type="component" value="Unassembled WGS sequence"/>
</dbReference>
<dbReference type="RefSeq" id="WP_132194846.1">
    <property type="nucleotide sequence ID" value="NZ_SMKY01000018.1"/>
</dbReference>
<keyword evidence="4 6" id="KW-0274">FAD</keyword>
<keyword evidence="3 6" id="KW-0285">Flavoprotein</keyword>
<evidence type="ECO:0000259" key="8">
    <source>
        <dbReference type="Pfam" id="PF02770"/>
    </source>
</evidence>
<comment type="cofactor">
    <cofactor evidence="1 6">
        <name>FAD</name>
        <dbReference type="ChEBI" id="CHEBI:57692"/>
    </cofactor>
</comment>
<dbReference type="OrthoDB" id="8876745at2"/>
<dbReference type="EMBL" id="SMKY01000018">
    <property type="protein sequence ID" value="TDD88296.1"/>
    <property type="molecule type" value="Genomic_DNA"/>
</dbReference>
<evidence type="ECO:0000256" key="6">
    <source>
        <dbReference type="RuleBase" id="RU362125"/>
    </source>
</evidence>
<dbReference type="InterPro" id="IPR037069">
    <property type="entry name" value="AcylCoA_DH/ox_N_sf"/>
</dbReference>
<dbReference type="Gene3D" id="1.10.540.10">
    <property type="entry name" value="Acyl-CoA dehydrogenase/oxidase, N-terminal domain"/>
    <property type="match status" value="1"/>
</dbReference>
<comment type="caution">
    <text evidence="10">The sequence shown here is derived from an EMBL/GenBank/DDBJ whole genome shotgun (WGS) entry which is preliminary data.</text>
</comment>